<dbReference type="OrthoDB" id="2612513at2759"/>
<accession>F8P3D6</accession>
<dbReference type="EMBL" id="GL945437">
    <property type="protein sequence ID" value="EGO22667.1"/>
    <property type="molecule type" value="Genomic_DNA"/>
</dbReference>
<dbReference type="Proteomes" id="UP000008064">
    <property type="component" value="Unassembled WGS sequence"/>
</dbReference>
<proteinExistence type="predicted"/>
<gene>
    <name evidence="1" type="ORF">SERLADRAFT_473769</name>
</gene>
<dbReference type="GeneID" id="18820364"/>
<protein>
    <submittedName>
        <fullName evidence="1">Uncharacterized protein</fullName>
    </submittedName>
</protein>
<dbReference type="AlphaFoldDB" id="F8P3D6"/>
<dbReference type="KEGG" id="sla:SERLADRAFT_473769"/>
<feature type="non-terminal residue" evidence="1">
    <location>
        <position position="124"/>
    </location>
</feature>
<evidence type="ECO:0000313" key="1">
    <source>
        <dbReference type="EMBL" id="EGO22667.1"/>
    </source>
</evidence>
<organism>
    <name type="scientific">Serpula lacrymans var. lacrymans (strain S7.9)</name>
    <name type="common">Dry rot fungus</name>
    <dbReference type="NCBI Taxonomy" id="578457"/>
    <lineage>
        <taxon>Eukaryota</taxon>
        <taxon>Fungi</taxon>
        <taxon>Dikarya</taxon>
        <taxon>Basidiomycota</taxon>
        <taxon>Agaricomycotina</taxon>
        <taxon>Agaricomycetes</taxon>
        <taxon>Agaricomycetidae</taxon>
        <taxon>Boletales</taxon>
        <taxon>Coniophorineae</taxon>
        <taxon>Serpulaceae</taxon>
        <taxon>Serpula</taxon>
    </lineage>
</organism>
<sequence>MPFVITMLSDGWTTRLERRRGYFDGTYWFKGPDNNEYRWKWRSSWSWRNDLLCVNAHNDMIAAYRVTTMAIAKDGELRIYPVCSVPCSALVYGVPERRLCEIVRGLRRTEVLPSSIYFIVVHTE</sequence>
<dbReference type="RefSeq" id="XP_007321205.1">
    <property type="nucleotide sequence ID" value="XM_007321143.1"/>
</dbReference>
<dbReference type="HOGENOM" id="CLU_2020842_0_0_1"/>
<reference evidence="1" key="1">
    <citation type="submission" date="2011-04" db="EMBL/GenBank/DDBJ databases">
        <title>Evolution of plant cell wall degrading machinery underlies the functional diversity of forest fungi.</title>
        <authorList>
            <consortium name="US DOE Joint Genome Institute (JGI-PGF)"/>
            <person name="Eastwood D.C."/>
            <person name="Floudas D."/>
            <person name="Binder M."/>
            <person name="Majcherczyk A."/>
            <person name="Schneider P."/>
            <person name="Aerts A."/>
            <person name="Asiegbu F.O."/>
            <person name="Baker S.E."/>
            <person name="Barry K."/>
            <person name="Bendiksby M."/>
            <person name="Blumentritt M."/>
            <person name="Coutinho P.M."/>
            <person name="Cullen D."/>
            <person name="Cullen D."/>
            <person name="Gathman A."/>
            <person name="Goodell B."/>
            <person name="Henrissat B."/>
            <person name="Ihrmark K."/>
            <person name="Kauserud H."/>
            <person name="Kohler A."/>
            <person name="LaButti K."/>
            <person name="Lapidus A."/>
            <person name="Lavin J.L."/>
            <person name="Lee Y.-H."/>
            <person name="Lindquist E."/>
            <person name="Lilly W."/>
            <person name="Lucas S."/>
            <person name="Morin E."/>
            <person name="Murat C."/>
            <person name="Oguiza J.A."/>
            <person name="Park J."/>
            <person name="Pisabarro A.G."/>
            <person name="Riley R."/>
            <person name="Rosling A."/>
            <person name="Salamov A."/>
            <person name="Schmidt O."/>
            <person name="Schmutz J."/>
            <person name="Skrede I."/>
            <person name="Stenlid J."/>
            <person name="Wiebenga A."/>
            <person name="Xie X."/>
            <person name="Kues U."/>
            <person name="Hibbett D.S."/>
            <person name="Hoffmeister D."/>
            <person name="Hogberg N."/>
            <person name="Martin F."/>
            <person name="Grigoriev I.V."/>
            <person name="Watkinson S.C."/>
        </authorList>
    </citation>
    <scope>NUCLEOTIDE SEQUENCE</scope>
    <source>
        <strain evidence="1">S7.9</strain>
    </source>
</reference>
<name>F8P3D6_SERL9</name>